<dbReference type="EMBL" id="LSBI01000001">
    <property type="protein sequence ID" value="OAQ94151.1"/>
    <property type="molecule type" value="Genomic_DNA"/>
</dbReference>
<dbReference type="EMBL" id="LSBH01000001">
    <property type="protein sequence ID" value="OAQ86192.1"/>
    <property type="molecule type" value="Genomic_DNA"/>
</dbReference>
<name>A0A179H8E0_PURLI</name>
<accession>A0A179H8E0</accession>
<gene>
    <name evidence="1" type="ORF">VFPBJ_00232</name>
    <name evidence="2" type="ORF">VFPFJ_00260</name>
</gene>
<reference evidence="1 3" key="1">
    <citation type="submission" date="2016-01" db="EMBL/GenBank/DDBJ databases">
        <title>Biosynthesis of antibiotic leucinostatins and their inhibition on Phytophthora in bio-control Purpureocillium lilacinum.</title>
        <authorList>
            <person name="Wang G."/>
            <person name="Liu Z."/>
            <person name="Lin R."/>
            <person name="Li E."/>
            <person name="Mao Z."/>
            <person name="Ling J."/>
            <person name="Yin W."/>
            <person name="Xie B."/>
        </authorList>
    </citation>
    <scope>NUCLEOTIDE SEQUENCE [LARGE SCALE GENOMIC DNA]</scope>
    <source>
        <strain evidence="1">PLBJ-1</strain>
        <strain evidence="2">PLFJ-1</strain>
    </source>
</reference>
<dbReference type="Proteomes" id="UP000078240">
    <property type="component" value="Unassembled WGS sequence"/>
</dbReference>
<sequence length="71" mass="7431">MHGNVAVSTRSVFCLAAAAGVYSYSRRSIVATLASWVPRVSLHSALGAARAAARLASRRRTADSSRAGRVT</sequence>
<organism evidence="1 3">
    <name type="scientific">Purpureocillium lilacinum</name>
    <name type="common">Paecilomyces lilacinus</name>
    <dbReference type="NCBI Taxonomy" id="33203"/>
    <lineage>
        <taxon>Eukaryota</taxon>
        <taxon>Fungi</taxon>
        <taxon>Dikarya</taxon>
        <taxon>Ascomycota</taxon>
        <taxon>Pezizomycotina</taxon>
        <taxon>Sordariomycetes</taxon>
        <taxon>Hypocreomycetidae</taxon>
        <taxon>Hypocreales</taxon>
        <taxon>Ophiocordycipitaceae</taxon>
        <taxon>Purpureocillium</taxon>
    </lineage>
</organism>
<evidence type="ECO:0000313" key="1">
    <source>
        <dbReference type="EMBL" id="OAQ86192.1"/>
    </source>
</evidence>
<evidence type="ECO:0000313" key="3">
    <source>
        <dbReference type="Proteomes" id="UP000078240"/>
    </source>
</evidence>
<dbReference type="AlphaFoldDB" id="A0A179H8E0"/>
<comment type="caution">
    <text evidence="1">The sequence shown here is derived from an EMBL/GenBank/DDBJ whole genome shotgun (WGS) entry which is preliminary data.</text>
</comment>
<dbReference type="Proteomes" id="UP000078340">
    <property type="component" value="Unassembled WGS sequence"/>
</dbReference>
<evidence type="ECO:0000313" key="2">
    <source>
        <dbReference type="EMBL" id="OAQ94151.1"/>
    </source>
</evidence>
<protein>
    <submittedName>
        <fullName evidence="1">Uncharacterized protein</fullName>
    </submittedName>
</protein>
<proteinExistence type="predicted"/>